<dbReference type="Proteomes" id="UP001168990">
    <property type="component" value="Unassembled WGS sequence"/>
</dbReference>
<keyword evidence="1" id="KW-0175">Coiled coil</keyword>
<evidence type="ECO:0000256" key="1">
    <source>
        <dbReference type="SAM" id="Coils"/>
    </source>
</evidence>
<keyword evidence="4" id="KW-1185">Reference proteome</keyword>
<evidence type="ECO:0000256" key="2">
    <source>
        <dbReference type="SAM" id="MobiDB-lite"/>
    </source>
</evidence>
<dbReference type="AlphaFoldDB" id="A0AA39F7R8"/>
<protein>
    <submittedName>
        <fullName evidence="3">Uncharacterized protein</fullName>
    </submittedName>
</protein>
<feature type="region of interest" description="Disordered" evidence="2">
    <location>
        <begin position="173"/>
        <end position="192"/>
    </location>
</feature>
<sequence length="192" mass="22212">MSSNELLNVQNKIIDNVPNEVLFKYIKNYVDLKMAKELATETMNNLKKKRTNLIEETKKLNELHQRVFSMNNDICESVWRFSNKYDLPGVVQRCLTGRVTKRNKYPSYRDKLELLEAELKSLSNEIANIMADLTKLPDKTNSEDINQNSGIDIKSFDLKFDILEASKIKSNLPSSKFSLKKPSTISGKYKKR</sequence>
<accession>A0AA39F7R8</accession>
<feature type="compositionally biased region" description="Low complexity" evidence="2">
    <location>
        <begin position="173"/>
        <end position="183"/>
    </location>
</feature>
<organism evidence="3 4">
    <name type="scientific">Microctonus aethiopoides</name>
    <dbReference type="NCBI Taxonomy" id="144406"/>
    <lineage>
        <taxon>Eukaryota</taxon>
        <taxon>Metazoa</taxon>
        <taxon>Ecdysozoa</taxon>
        <taxon>Arthropoda</taxon>
        <taxon>Hexapoda</taxon>
        <taxon>Insecta</taxon>
        <taxon>Pterygota</taxon>
        <taxon>Neoptera</taxon>
        <taxon>Endopterygota</taxon>
        <taxon>Hymenoptera</taxon>
        <taxon>Apocrita</taxon>
        <taxon>Ichneumonoidea</taxon>
        <taxon>Braconidae</taxon>
        <taxon>Euphorinae</taxon>
        <taxon>Microctonus</taxon>
    </lineage>
</organism>
<gene>
    <name evidence="3" type="ORF">PV328_003151</name>
</gene>
<evidence type="ECO:0000313" key="3">
    <source>
        <dbReference type="EMBL" id="KAK0164534.1"/>
    </source>
</evidence>
<evidence type="ECO:0000313" key="4">
    <source>
        <dbReference type="Proteomes" id="UP001168990"/>
    </source>
</evidence>
<feature type="coiled-coil region" evidence="1">
    <location>
        <begin position="29"/>
        <end position="66"/>
    </location>
</feature>
<proteinExistence type="predicted"/>
<dbReference type="EMBL" id="JAQQBS010001422">
    <property type="protein sequence ID" value="KAK0164534.1"/>
    <property type="molecule type" value="Genomic_DNA"/>
</dbReference>
<reference evidence="3" key="1">
    <citation type="journal article" date="2023" name="bioRxiv">
        <title>Scaffold-level genome assemblies of two parasitoid biocontrol wasps reveal the parthenogenesis mechanism and an associated novel virus.</title>
        <authorList>
            <person name="Inwood S."/>
            <person name="Skelly J."/>
            <person name="Guhlin J."/>
            <person name="Harrop T."/>
            <person name="Goldson S."/>
            <person name="Dearden P."/>
        </authorList>
    </citation>
    <scope>NUCLEOTIDE SEQUENCE</scope>
    <source>
        <strain evidence="3">Irish</strain>
        <tissue evidence="3">Whole body</tissue>
    </source>
</reference>
<comment type="caution">
    <text evidence="3">The sequence shown here is derived from an EMBL/GenBank/DDBJ whole genome shotgun (WGS) entry which is preliminary data.</text>
</comment>
<name>A0AA39F7R8_9HYME</name>
<feature type="coiled-coil region" evidence="1">
    <location>
        <begin position="105"/>
        <end position="132"/>
    </location>
</feature>
<reference evidence="3" key="2">
    <citation type="submission" date="2023-03" db="EMBL/GenBank/DDBJ databases">
        <authorList>
            <person name="Inwood S.N."/>
            <person name="Skelly J.G."/>
            <person name="Guhlin J."/>
            <person name="Harrop T.W.R."/>
            <person name="Goldson S.G."/>
            <person name="Dearden P.K."/>
        </authorList>
    </citation>
    <scope>NUCLEOTIDE SEQUENCE</scope>
    <source>
        <strain evidence="3">Irish</strain>
        <tissue evidence="3">Whole body</tissue>
    </source>
</reference>